<dbReference type="AlphaFoldDB" id="A0A662DFA1"/>
<dbReference type="FunFam" id="3.40.50.300:FF:000285">
    <property type="entry name" value="Sporulation initiation inhibitor Soj"/>
    <property type="match status" value="1"/>
</dbReference>
<dbReference type="PANTHER" id="PTHR13696">
    <property type="entry name" value="P-LOOP CONTAINING NUCLEOSIDE TRIPHOSPHATE HYDROLASE"/>
    <property type="match status" value="1"/>
</dbReference>
<dbReference type="Pfam" id="PF13614">
    <property type="entry name" value="AAA_31"/>
    <property type="match status" value="1"/>
</dbReference>
<sequence>MEPVKSEVIAIANPKGGCGKTTTAVNLATCIASLKRKTLLIDLDPQASATIGLGIKPYLCRFSAGEVLLNSAKEAGEAVYSTKVKNLFIIPAKSSLADVETKLRKQSGGGLVLKSRLKQILSGYDYIFIDTSPSLGALTLNALTIAQRIIIPVQTQFYALRGLGQLLNMVNIVRAKVNPNLCRIRILATMYDPRTRLSQNILSELRKRFEKELFKTIIPISTRLAEAPAYGVPALLYDSHCSGTVAYRKLAGEVIADEKR</sequence>
<dbReference type="InterPro" id="IPR050678">
    <property type="entry name" value="DNA_Partitioning_ATPase"/>
</dbReference>
<proteinExistence type="predicted"/>
<dbReference type="InterPro" id="IPR027417">
    <property type="entry name" value="P-loop_NTPase"/>
</dbReference>
<dbReference type="CDD" id="cd02042">
    <property type="entry name" value="ParAB_family"/>
    <property type="match status" value="1"/>
</dbReference>
<evidence type="ECO:0000313" key="2">
    <source>
        <dbReference type="EMBL" id="RLE13548.1"/>
    </source>
</evidence>
<evidence type="ECO:0000259" key="1">
    <source>
        <dbReference type="Pfam" id="PF13614"/>
    </source>
</evidence>
<dbReference type="InterPro" id="IPR025669">
    <property type="entry name" value="AAA_dom"/>
</dbReference>
<organism evidence="2 3">
    <name type="scientific">Aerophobetes bacterium</name>
    <dbReference type="NCBI Taxonomy" id="2030807"/>
    <lineage>
        <taxon>Bacteria</taxon>
        <taxon>Candidatus Aerophobota</taxon>
    </lineage>
</organism>
<comment type="caution">
    <text evidence="2">The sequence shown here is derived from an EMBL/GenBank/DDBJ whole genome shotgun (WGS) entry which is preliminary data.</text>
</comment>
<evidence type="ECO:0000313" key="3">
    <source>
        <dbReference type="Proteomes" id="UP000280417"/>
    </source>
</evidence>
<name>A0A662DFA1_UNCAE</name>
<feature type="domain" description="AAA" evidence="1">
    <location>
        <begin position="7"/>
        <end position="181"/>
    </location>
</feature>
<dbReference type="Proteomes" id="UP000280417">
    <property type="component" value="Unassembled WGS sequence"/>
</dbReference>
<dbReference type="Gene3D" id="3.40.50.300">
    <property type="entry name" value="P-loop containing nucleotide triphosphate hydrolases"/>
    <property type="match status" value="1"/>
</dbReference>
<dbReference type="PANTHER" id="PTHR13696:SF52">
    <property type="entry name" value="PARA FAMILY PROTEIN CT_582"/>
    <property type="match status" value="1"/>
</dbReference>
<gene>
    <name evidence="2" type="ORF">DRJ04_04095</name>
</gene>
<dbReference type="SUPFAM" id="SSF52540">
    <property type="entry name" value="P-loop containing nucleoside triphosphate hydrolases"/>
    <property type="match status" value="1"/>
</dbReference>
<reference evidence="2 3" key="1">
    <citation type="submission" date="2018-06" db="EMBL/GenBank/DDBJ databases">
        <title>Extensive metabolic versatility and redundancy in microbially diverse, dynamic hydrothermal sediments.</title>
        <authorList>
            <person name="Dombrowski N."/>
            <person name="Teske A."/>
            <person name="Baker B.J."/>
        </authorList>
    </citation>
    <scope>NUCLEOTIDE SEQUENCE [LARGE SCALE GENOMIC DNA]</scope>
    <source>
        <strain evidence="2">B3_G15</strain>
    </source>
</reference>
<protein>
    <recommendedName>
        <fullName evidence="1">AAA domain-containing protein</fullName>
    </recommendedName>
</protein>
<accession>A0A662DFA1</accession>
<dbReference type="EMBL" id="QMQA01000089">
    <property type="protein sequence ID" value="RLE13548.1"/>
    <property type="molecule type" value="Genomic_DNA"/>
</dbReference>